<dbReference type="InterPro" id="IPR032710">
    <property type="entry name" value="NTF2-like_dom_sf"/>
</dbReference>
<dbReference type="OrthoDB" id="459617at2"/>
<dbReference type="EMBL" id="CP010836">
    <property type="protein sequence ID" value="AJP71369.1"/>
    <property type="molecule type" value="Genomic_DNA"/>
</dbReference>
<dbReference type="AlphaFoldDB" id="A0A7U4LES1"/>
<dbReference type="Proteomes" id="UP000032300">
    <property type="component" value="Chromosome"/>
</dbReference>
<feature type="domain" description="SnoaL-like" evidence="1">
    <location>
        <begin position="144"/>
        <end position="254"/>
    </location>
</feature>
<dbReference type="KEGG" id="sphi:TS85_05600"/>
<proteinExistence type="predicted"/>
<dbReference type="SUPFAM" id="SSF54427">
    <property type="entry name" value="NTF2-like"/>
    <property type="match status" value="2"/>
</dbReference>
<dbReference type="RefSeq" id="WP_044330916.1">
    <property type="nucleotide sequence ID" value="NZ_CP010836.1"/>
</dbReference>
<protein>
    <recommendedName>
        <fullName evidence="1">SnoaL-like domain-containing protein</fullName>
    </recommendedName>
</protein>
<reference evidence="2 3" key="2">
    <citation type="submission" date="2015-02" db="EMBL/GenBank/DDBJ databases">
        <title>The complete genome of Sphingomonas hengshuiensis sp. WHSC-8 isolated from soil of Hengshui Lake.</title>
        <authorList>
            <person name="Wei S."/>
            <person name="Guo J."/>
            <person name="Su C."/>
            <person name="Wu R."/>
            <person name="Zhang Z."/>
            <person name="Liang K."/>
            <person name="Li H."/>
            <person name="Wang T."/>
            <person name="Liu H."/>
            <person name="Zhang C."/>
            <person name="Li Z."/>
            <person name="Wang Q."/>
            <person name="Meng J."/>
        </authorList>
    </citation>
    <scope>NUCLEOTIDE SEQUENCE [LARGE SCALE GENOMIC DNA]</scope>
    <source>
        <strain evidence="2 3">WHSC-8</strain>
    </source>
</reference>
<dbReference type="Pfam" id="PF12680">
    <property type="entry name" value="SnoaL_2"/>
    <property type="match status" value="2"/>
</dbReference>
<name>A0A7U4LES1_9SPHN</name>
<feature type="domain" description="SnoaL-like" evidence="1">
    <location>
        <begin position="6"/>
        <end position="115"/>
    </location>
</feature>
<reference evidence="2 3" key="1">
    <citation type="journal article" date="2015" name="Int. J. Syst. Evol. Microbiol.">
        <title>Sphingomonas hengshuiensis sp. nov., isolated from lake wetland.</title>
        <authorList>
            <person name="Wei S."/>
            <person name="Wang T."/>
            <person name="Liu H."/>
            <person name="Zhang C."/>
            <person name="Guo J."/>
            <person name="Wang Q."/>
            <person name="Liang K."/>
            <person name="Zhang Z."/>
        </authorList>
    </citation>
    <scope>NUCLEOTIDE SEQUENCE [LARGE SCALE GENOMIC DNA]</scope>
    <source>
        <strain evidence="2 3">WHSC-8</strain>
    </source>
</reference>
<keyword evidence="3" id="KW-1185">Reference proteome</keyword>
<organism evidence="2 3">
    <name type="scientific">Sphingomonas hengshuiensis</name>
    <dbReference type="NCBI Taxonomy" id="1609977"/>
    <lineage>
        <taxon>Bacteria</taxon>
        <taxon>Pseudomonadati</taxon>
        <taxon>Pseudomonadota</taxon>
        <taxon>Alphaproteobacteria</taxon>
        <taxon>Sphingomonadales</taxon>
        <taxon>Sphingomonadaceae</taxon>
        <taxon>Sphingomonas</taxon>
    </lineage>
</organism>
<gene>
    <name evidence="2" type="ORF">TS85_05600</name>
</gene>
<dbReference type="Gene3D" id="3.10.450.50">
    <property type="match status" value="2"/>
</dbReference>
<sequence>MLDYSAYIATFCTGDDDLLVERYFADDVVFTGGTREHHGKAELRKFLAWAHDGVREVPRVQNVLQREDLILAEIDMDFHATRPRRDFPFGDLEPGDSVTVKFLVSYKIENDKVVALKSMTWPPGKGVSRLPKLGGHPSQVAAFHAYCAAFSNADFDRFARFYTDDVVLELGSVPPIHGKDGITGFYRAMFASVRESLTVHSVLADDRTIALDATARFTAVTDAPDFVVGALSKGEFIELRVFVHYELRDGLISHIRVGRGGADGLPRFFDAEGRRKP</sequence>
<evidence type="ECO:0000313" key="3">
    <source>
        <dbReference type="Proteomes" id="UP000032300"/>
    </source>
</evidence>
<accession>A0A7U4LES1</accession>
<evidence type="ECO:0000313" key="2">
    <source>
        <dbReference type="EMBL" id="AJP71369.1"/>
    </source>
</evidence>
<dbReference type="InterPro" id="IPR037401">
    <property type="entry name" value="SnoaL-like"/>
</dbReference>
<evidence type="ECO:0000259" key="1">
    <source>
        <dbReference type="Pfam" id="PF12680"/>
    </source>
</evidence>